<name>A0ACC4D720_PURLI</name>
<organism evidence="1 2">
    <name type="scientific">Purpureocillium lilacinum</name>
    <name type="common">Paecilomyces lilacinus</name>
    <dbReference type="NCBI Taxonomy" id="33203"/>
    <lineage>
        <taxon>Eukaryota</taxon>
        <taxon>Fungi</taxon>
        <taxon>Dikarya</taxon>
        <taxon>Ascomycota</taxon>
        <taxon>Pezizomycotina</taxon>
        <taxon>Sordariomycetes</taxon>
        <taxon>Hypocreomycetidae</taxon>
        <taxon>Hypocreales</taxon>
        <taxon>Ophiocordycipitaceae</taxon>
        <taxon>Purpureocillium</taxon>
    </lineage>
</organism>
<dbReference type="EMBL" id="JBGNUJ010000013">
    <property type="protein sequence ID" value="KAL3951738.1"/>
    <property type="molecule type" value="Genomic_DNA"/>
</dbReference>
<evidence type="ECO:0000313" key="1">
    <source>
        <dbReference type="EMBL" id="KAL3951738.1"/>
    </source>
</evidence>
<accession>A0ACC4D720</accession>
<protein>
    <submittedName>
        <fullName evidence="1">Uncharacterized protein</fullName>
    </submittedName>
</protein>
<dbReference type="Proteomes" id="UP001638806">
    <property type="component" value="Unassembled WGS sequence"/>
</dbReference>
<comment type="caution">
    <text evidence="1">The sequence shown here is derived from an EMBL/GenBank/DDBJ whole genome shotgun (WGS) entry which is preliminary data.</text>
</comment>
<evidence type="ECO:0000313" key="2">
    <source>
        <dbReference type="Proteomes" id="UP001638806"/>
    </source>
</evidence>
<proteinExistence type="predicted"/>
<gene>
    <name evidence="1" type="ORF">ACCO45_013455</name>
</gene>
<keyword evidence="2" id="KW-1185">Reference proteome</keyword>
<sequence length="299" mass="32066">MIASLVHLIFFCLEARPRSAQSDRRRCRPGSPAGALPDAHHASRLTVSAHGGRPSGQRRAAVTALTPLRLAAPGGMSFRAKPSGLQRLNSCLKAQVAVDRDRSLASRVSRSADFAQFTPPPTRRAILARCADRRPWLGAAVKEAWNTLCVVETRRAQNKLGKSQAFRPAGDPWIGGLATLASASPNTDHCWNPQSTNLEARPTPSWFQAIRTGGAAGDRSQGVVCADPCMPAALLKRWEPPVSEESRLSGKTANGDNLPQQAPQGVPRRFSVQGAQHVQAAGPGVRLRSSVHGRRLSEP</sequence>
<reference evidence="1" key="1">
    <citation type="submission" date="2024-12" db="EMBL/GenBank/DDBJ databases">
        <title>Comparative genomics and development of molecular markers within Purpureocillium lilacinum and among Purpureocillium species.</title>
        <authorList>
            <person name="Yeh Z.-Y."/>
            <person name="Ni N.-T."/>
            <person name="Lo P.-H."/>
            <person name="Mushyakhwo K."/>
            <person name="Lin C.-F."/>
            <person name="Nai Y.-S."/>
        </authorList>
    </citation>
    <scope>NUCLEOTIDE SEQUENCE</scope>
    <source>
        <strain evidence="1">NCHU-NPUST-175</strain>
    </source>
</reference>